<evidence type="ECO:0008006" key="5">
    <source>
        <dbReference type="Google" id="ProtNLM"/>
    </source>
</evidence>
<keyword evidence="4" id="KW-1185">Reference proteome</keyword>
<dbReference type="GeneID" id="93509409"/>
<dbReference type="EMBL" id="JBIRUQ010000013">
    <property type="protein sequence ID" value="MFI1465133.1"/>
    <property type="molecule type" value="Genomic_DNA"/>
</dbReference>
<keyword evidence="2" id="KW-0812">Transmembrane</keyword>
<name>A0ABW7TZC2_9NOCA</name>
<gene>
    <name evidence="3" type="ORF">ACH4WX_30850</name>
</gene>
<feature type="compositionally biased region" description="Pro residues" evidence="1">
    <location>
        <begin position="56"/>
        <end position="67"/>
    </location>
</feature>
<dbReference type="Proteomes" id="UP001611263">
    <property type="component" value="Unassembled WGS sequence"/>
</dbReference>
<dbReference type="RefSeq" id="WP_231508781.1">
    <property type="nucleotide sequence ID" value="NZ_JBIRUQ010000013.1"/>
</dbReference>
<keyword evidence="2" id="KW-1133">Transmembrane helix</keyword>
<comment type="caution">
    <text evidence="3">The sequence shown here is derived from an EMBL/GenBank/DDBJ whole genome shotgun (WGS) entry which is preliminary data.</text>
</comment>
<feature type="transmembrane region" description="Helical" evidence="2">
    <location>
        <begin position="78"/>
        <end position="100"/>
    </location>
</feature>
<evidence type="ECO:0000256" key="2">
    <source>
        <dbReference type="SAM" id="Phobius"/>
    </source>
</evidence>
<protein>
    <recommendedName>
        <fullName evidence="5">PQQ-binding-like beta-propeller repeat protein</fullName>
    </recommendedName>
</protein>
<evidence type="ECO:0000256" key="1">
    <source>
        <dbReference type="SAM" id="MobiDB-lite"/>
    </source>
</evidence>
<feature type="region of interest" description="Disordered" evidence="1">
    <location>
        <begin position="23"/>
        <end position="71"/>
    </location>
</feature>
<organism evidence="3 4">
    <name type="scientific">Nocardia carnea</name>
    <dbReference type="NCBI Taxonomy" id="37328"/>
    <lineage>
        <taxon>Bacteria</taxon>
        <taxon>Bacillati</taxon>
        <taxon>Actinomycetota</taxon>
        <taxon>Actinomycetes</taxon>
        <taxon>Mycobacteriales</taxon>
        <taxon>Nocardiaceae</taxon>
        <taxon>Nocardia</taxon>
    </lineage>
</organism>
<evidence type="ECO:0000313" key="3">
    <source>
        <dbReference type="EMBL" id="MFI1465133.1"/>
    </source>
</evidence>
<sequence>MAKTPEERFPSSRDFAAALTSTLALRPPQSPAASGRYTATVVNQSPTGSAPHHRNPPPPPPSGPVLPAPDTTRRRTGLLIAAFAAVSVLVVAGVLGVWAARQNAVAGEVAQLPRRPVTPILPVLDTRPDSPVWTLQETPGPPGAETLDTEALGGDSEIVLVNREVRLAEGNTVDYLDIVDANTGRLRDGTAPIPVDTVQRNLDRCVVDESRSVAACHLRGASVPDDAVVVIDLVTGQISTTITSREHISDLTAAGDRFVFVDSTDGRPPTLRSIGADGAELAAISWPDSRPTPQPHHWIEVFGAARLAVITSAPAPAQPLAKWEFRVIRLEDGKEVFRRDSVERIGDDRWNVFVDGFLVAEGGAAPRIYDRNGIETAQIAQGWLPSRQLPTASEETAAETSVPTVVRTDGDKTTYAGIAPRTGTVLWENESYGVEDSSEPLILRGIGTLITTSDSGRVIDAYTGEYVIPGYVPEGTPLGTDGEKIAVATDSSRPGHSLEVWDATDQVWEITSEYTPVSVGGKIYIGNLRLF</sequence>
<reference evidence="3 4" key="1">
    <citation type="submission" date="2024-10" db="EMBL/GenBank/DDBJ databases">
        <title>The Natural Products Discovery Center: Release of the First 8490 Sequenced Strains for Exploring Actinobacteria Biosynthetic Diversity.</title>
        <authorList>
            <person name="Kalkreuter E."/>
            <person name="Kautsar S.A."/>
            <person name="Yang D."/>
            <person name="Bader C.D."/>
            <person name="Teijaro C.N."/>
            <person name="Fluegel L."/>
            <person name="Davis C.M."/>
            <person name="Simpson J.R."/>
            <person name="Lauterbach L."/>
            <person name="Steele A.D."/>
            <person name="Gui C."/>
            <person name="Meng S."/>
            <person name="Li G."/>
            <person name="Viehrig K."/>
            <person name="Ye F."/>
            <person name="Su P."/>
            <person name="Kiefer A.F."/>
            <person name="Nichols A."/>
            <person name="Cepeda A.J."/>
            <person name="Yan W."/>
            <person name="Fan B."/>
            <person name="Jiang Y."/>
            <person name="Adhikari A."/>
            <person name="Zheng C.-J."/>
            <person name="Schuster L."/>
            <person name="Cowan T.M."/>
            <person name="Smanski M.J."/>
            <person name="Chevrette M.G."/>
            <person name="De Carvalho L.P.S."/>
            <person name="Shen B."/>
        </authorList>
    </citation>
    <scope>NUCLEOTIDE SEQUENCE [LARGE SCALE GENOMIC DNA]</scope>
    <source>
        <strain evidence="3 4">NPDC020568</strain>
    </source>
</reference>
<proteinExistence type="predicted"/>
<evidence type="ECO:0000313" key="4">
    <source>
        <dbReference type="Proteomes" id="UP001611263"/>
    </source>
</evidence>
<accession>A0ABW7TZC2</accession>
<keyword evidence="2" id="KW-0472">Membrane</keyword>